<accession>A0A1M7KJC4</accession>
<name>A0A1M7KJC4_9HYPH</name>
<evidence type="ECO:0000313" key="1">
    <source>
        <dbReference type="EMBL" id="SHM65427.1"/>
    </source>
</evidence>
<reference evidence="1 2" key="1">
    <citation type="submission" date="2016-11" db="EMBL/GenBank/DDBJ databases">
        <authorList>
            <person name="Jaros S."/>
            <person name="Januszkiewicz K."/>
            <person name="Wedrychowicz H."/>
        </authorList>
    </citation>
    <scope>NUCLEOTIDE SEQUENCE [LARGE SCALE GENOMIC DNA]</scope>
    <source>
        <strain evidence="1 2">DSM 22153</strain>
    </source>
</reference>
<dbReference type="OrthoDB" id="7676478at2"/>
<dbReference type="STRING" id="735517.SAMN05444272_2872"/>
<gene>
    <name evidence="1" type="ORF">SAMN05444272_2872</name>
</gene>
<dbReference type="EMBL" id="FRBW01000003">
    <property type="protein sequence ID" value="SHM65427.1"/>
    <property type="molecule type" value="Genomic_DNA"/>
</dbReference>
<evidence type="ECO:0000313" key="2">
    <source>
        <dbReference type="Proteomes" id="UP000186002"/>
    </source>
</evidence>
<proteinExistence type="predicted"/>
<organism evidence="1 2">
    <name type="scientific">Roseibium suaedae</name>
    <dbReference type="NCBI Taxonomy" id="735517"/>
    <lineage>
        <taxon>Bacteria</taxon>
        <taxon>Pseudomonadati</taxon>
        <taxon>Pseudomonadota</taxon>
        <taxon>Alphaproteobacteria</taxon>
        <taxon>Hyphomicrobiales</taxon>
        <taxon>Stappiaceae</taxon>
        <taxon>Roseibium</taxon>
    </lineage>
</organism>
<protein>
    <submittedName>
        <fullName evidence="1">Uncharacterized protein</fullName>
    </submittedName>
</protein>
<keyword evidence="2" id="KW-1185">Reference proteome</keyword>
<dbReference type="RefSeq" id="WP_139251142.1">
    <property type="nucleotide sequence ID" value="NZ_FRBW01000003.1"/>
</dbReference>
<sequence length="309" mass="33848">MHNQYLNASAPHVFNKSDVDTGTKGLILPVELCEAVDRSVEECFAKEYRTDELLGDDFTQIRGPLDSLCKRHGFLLEAAIAHGFAAQGDRFVVWTQVPVSVSKAAILLVENNPLKCLEGLHLPVSDSRVKQVIIDVLVFDRLTSLLHVISVKRGGGAQGGRAAREARTDLLTAGLLLKNLLRQQGRPVREVSQVLVDWYGRSGIIARKTVTRETVDEHFGVPIAAMVDAMSARMQAAIADRMAPRLLKAVGRDDLSSDGRSNQDDAYGADIGLPGFEEDRSHLGSASFAECLSVLPLRRQGRQMRRIGN</sequence>
<dbReference type="AlphaFoldDB" id="A0A1M7KJC4"/>
<dbReference type="Proteomes" id="UP000186002">
    <property type="component" value="Unassembled WGS sequence"/>
</dbReference>